<dbReference type="InterPro" id="IPR052557">
    <property type="entry name" value="CAP/Cytokinesis_protein"/>
</dbReference>
<gene>
    <name evidence="2" type="ORF">CYJ34_00580</name>
</gene>
<feature type="domain" description="Transglutaminase-like" evidence="1">
    <location>
        <begin position="245"/>
        <end position="303"/>
    </location>
</feature>
<dbReference type="PANTHER" id="PTHR46333:SF2">
    <property type="entry name" value="CYTOKINESIS PROTEIN 3"/>
    <property type="match status" value="1"/>
</dbReference>
<accession>A0A2I1MAS2</accession>
<dbReference type="SUPFAM" id="SSF54001">
    <property type="entry name" value="Cysteine proteinases"/>
    <property type="match status" value="1"/>
</dbReference>
<dbReference type="InterPro" id="IPR038765">
    <property type="entry name" value="Papain-like_cys_pep_sf"/>
</dbReference>
<dbReference type="Proteomes" id="UP000234335">
    <property type="component" value="Unassembled WGS sequence"/>
</dbReference>
<dbReference type="SMART" id="SM00460">
    <property type="entry name" value="TGc"/>
    <property type="match status" value="1"/>
</dbReference>
<evidence type="ECO:0000259" key="1">
    <source>
        <dbReference type="SMART" id="SM00460"/>
    </source>
</evidence>
<dbReference type="AlphaFoldDB" id="A0A2I1MAS2"/>
<dbReference type="EMBL" id="PKGS01000001">
    <property type="protein sequence ID" value="PKZ17235.1"/>
    <property type="molecule type" value="Genomic_DNA"/>
</dbReference>
<dbReference type="InterPro" id="IPR002931">
    <property type="entry name" value="Transglutaminase-like"/>
</dbReference>
<dbReference type="Gene3D" id="3.10.620.30">
    <property type="match status" value="1"/>
</dbReference>
<proteinExistence type="predicted"/>
<keyword evidence="3" id="KW-1185">Reference proteome</keyword>
<reference evidence="2 3" key="1">
    <citation type="submission" date="2017-12" db="EMBL/GenBank/DDBJ databases">
        <title>Phylogenetic diversity of female urinary microbiome.</title>
        <authorList>
            <person name="Thomas-White K."/>
            <person name="Wolfe A.J."/>
        </authorList>
    </citation>
    <scope>NUCLEOTIDE SEQUENCE [LARGE SCALE GENOMIC DNA]</scope>
    <source>
        <strain evidence="2 3">UMB0119</strain>
    </source>
</reference>
<evidence type="ECO:0000313" key="2">
    <source>
        <dbReference type="EMBL" id="PKZ17235.1"/>
    </source>
</evidence>
<sequence>MKKKIFGLTMAMVLAINPIINISAPANTAYAAIDQSQLDRLDTTNLERQIKAARYLIDNLPNIISGDKKKRLEELIKNSEDLIRRINKLKASQAVADNLNIRVKNIIRENLDKKNTQFTININSYTSNQEIQSWFLQTAKEDWYFFYSMYGKANVKTKYNSKKSKGDKVYIDSATFTVTYREDPVVDDQVENFANEWVRQNINDYDSDLEKTQKIHDFIVTKNQYNRGDSKDISGGYSIYHPASILYGNGGVCNAYATLFDKLARRSGLDVRYATGYSKKNGEPHIWNMVKVDGNWYNIDTTWDDPTITFNDGYVENLEDFIIYDFFLKSDGEIQKSRTIDNNQDRPQSFSTLNTGLTDTTIQKVGDTYRVVR</sequence>
<dbReference type="GO" id="GO:0005737">
    <property type="term" value="C:cytoplasm"/>
    <property type="evidence" value="ECO:0007669"/>
    <property type="project" value="TreeGrafter"/>
</dbReference>
<comment type="caution">
    <text evidence="2">The sequence shown here is derived from an EMBL/GenBank/DDBJ whole genome shotgun (WGS) entry which is preliminary data.</text>
</comment>
<dbReference type="PANTHER" id="PTHR46333">
    <property type="entry name" value="CYTOKINESIS PROTEIN 3"/>
    <property type="match status" value="1"/>
</dbReference>
<evidence type="ECO:0000313" key="3">
    <source>
        <dbReference type="Proteomes" id="UP000234335"/>
    </source>
</evidence>
<organism evidence="2 3">
    <name type="scientific">Anaerococcus octavius</name>
    <dbReference type="NCBI Taxonomy" id="54007"/>
    <lineage>
        <taxon>Bacteria</taxon>
        <taxon>Bacillati</taxon>
        <taxon>Bacillota</taxon>
        <taxon>Tissierellia</taxon>
        <taxon>Tissierellales</taxon>
        <taxon>Peptoniphilaceae</taxon>
        <taxon>Anaerococcus</taxon>
    </lineage>
</organism>
<protein>
    <recommendedName>
        <fullName evidence="1">Transglutaminase-like domain-containing protein</fullName>
    </recommendedName>
</protein>
<dbReference type="RefSeq" id="WP_101539404.1">
    <property type="nucleotide sequence ID" value="NZ_CALTZC010000003.1"/>
</dbReference>
<dbReference type="Pfam" id="PF01841">
    <property type="entry name" value="Transglut_core"/>
    <property type="match status" value="1"/>
</dbReference>
<name>A0A2I1MAS2_9FIRM</name>